<evidence type="ECO:0000313" key="7">
    <source>
        <dbReference type="EMBL" id="TDG99985.1"/>
    </source>
</evidence>
<feature type="region of interest" description="Disordered" evidence="5">
    <location>
        <begin position="1"/>
        <end position="148"/>
    </location>
</feature>
<dbReference type="InterPro" id="IPR051885">
    <property type="entry name" value="CC_CF"/>
</dbReference>
<dbReference type="PANTHER" id="PTHR15654">
    <property type="entry name" value="COILED-COIL DOMAIN-CONTAINING PROTEIN 113-RELATED"/>
    <property type="match status" value="1"/>
</dbReference>
<accession>A0A484C907</accession>
<organism evidence="7 8">
    <name type="scientific">Perca flavescens</name>
    <name type="common">American yellow perch</name>
    <name type="synonym">Morone flavescens</name>
    <dbReference type="NCBI Taxonomy" id="8167"/>
    <lineage>
        <taxon>Eukaryota</taxon>
        <taxon>Metazoa</taxon>
        <taxon>Chordata</taxon>
        <taxon>Craniata</taxon>
        <taxon>Vertebrata</taxon>
        <taxon>Euteleostomi</taxon>
        <taxon>Actinopterygii</taxon>
        <taxon>Neopterygii</taxon>
        <taxon>Teleostei</taxon>
        <taxon>Neoteleostei</taxon>
        <taxon>Acanthomorphata</taxon>
        <taxon>Eupercaria</taxon>
        <taxon>Perciformes</taxon>
        <taxon>Percoidei</taxon>
        <taxon>Percidae</taxon>
        <taxon>Percinae</taxon>
        <taxon>Perca</taxon>
    </lineage>
</organism>
<feature type="coiled-coil region" evidence="4">
    <location>
        <begin position="183"/>
        <end position="221"/>
    </location>
</feature>
<evidence type="ECO:0000256" key="3">
    <source>
        <dbReference type="ARBA" id="ARBA00023273"/>
    </source>
</evidence>
<feature type="compositionally biased region" description="Basic and acidic residues" evidence="5">
    <location>
        <begin position="1"/>
        <end position="13"/>
    </location>
</feature>
<evidence type="ECO:0000313" key="8">
    <source>
        <dbReference type="Proteomes" id="UP000295070"/>
    </source>
</evidence>
<dbReference type="GO" id="GO:0036064">
    <property type="term" value="C:ciliary basal body"/>
    <property type="evidence" value="ECO:0007669"/>
    <property type="project" value="TreeGrafter"/>
</dbReference>
<dbReference type="GO" id="GO:0060271">
    <property type="term" value="P:cilium assembly"/>
    <property type="evidence" value="ECO:0007669"/>
    <property type="project" value="TreeGrafter"/>
</dbReference>
<reference evidence="7 8" key="1">
    <citation type="submission" date="2019-01" db="EMBL/GenBank/DDBJ databases">
        <title>A chromosome-scale genome assembly of the yellow perch, Perca flavescens.</title>
        <authorList>
            <person name="Feron R."/>
            <person name="Morvezen R."/>
            <person name="Bestin A."/>
            <person name="Haffray P."/>
            <person name="Klopp C."/>
            <person name="Zahm M."/>
            <person name="Cabau C."/>
            <person name="Roques C."/>
            <person name="Donnadieu C."/>
            <person name="Bouchez O."/>
            <person name="Christie M."/>
            <person name="Larson W."/>
            <person name="Guiguen Y."/>
        </authorList>
    </citation>
    <scope>NUCLEOTIDE SEQUENCE [LARGE SCALE GENOMIC DNA]</scope>
    <source>
        <strain evidence="7">YP-PL-M2</strain>
        <tissue evidence="7">Blood</tissue>
    </source>
</reference>
<keyword evidence="3" id="KW-0966">Cell projection</keyword>
<dbReference type="EMBL" id="SCKG01000019">
    <property type="protein sequence ID" value="TDG99985.1"/>
    <property type="molecule type" value="Genomic_DNA"/>
</dbReference>
<feature type="coiled-coil region" evidence="4">
    <location>
        <begin position="264"/>
        <end position="320"/>
    </location>
</feature>
<protein>
    <recommendedName>
        <fullName evidence="6">CCDC113/CCDC96 coiled-coil domain-containing protein</fullName>
    </recommendedName>
</protein>
<dbReference type="Proteomes" id="UP000295070">
    <property type="component" value="Chromosome 19"/>
</dbReference>
<evidence type="ECO:0000256" key="4">
    <source>
        <dbReference type="SAM" id="Coils"/>
    </source>
</evidence>
<evidence type="ECO:0000256" key="2">
    <source>
        <dbReference type="ARBA" id="ARBA00023054"/>
    </source>
</evidence>
<dbReference type="PANTHER" id="PTHR15654:SF1">
    <property type="entry name" value="COILED-COIL DOMAIN-CONTAINING PROTEIN 96"/>
    <property type="match status" value="1"/>
</dbReference>
<feature type="domain" description="CCDC113/CCDC96 coiled-coil" evidence="6">
    <location>
        <begin position="262"/>
        <end position="427"/>
    </location>
</feature>
<comment type="subcellular location">
    <subcellularLocation>
        <location evidence="1">Cell projection</location>
        <location evidence="1">Cilium</location>
    </subcellularLocation>
</comment>
<keyword evidence="2 4" id="KW-0175">Coiled coil</keyword>
<sequence length="436" mass="49975">MDGETGNKVKNVREASAADSTSEEDNCAVTGHGSEKEDVQAETVASDHDEEDSESVNNPTEEAAEPEENTSQGWDVKTHEVNSSDGDGPPSLHPETLERKKNTSPTQAEEEGSTTAPEDNEDSNSEDIQPKQEQREDRDVPRPSQRHRLLQMKLAEFFQKKAGDEPQLDREVPVSEQEYEKYVDLLAELKQQLAANSESAQRQAEELRFKSQQRLDKVENEWRALVALKQDVAVTVLSRRLGKQASQAKVEATLATEKLLQHELITLRRKHIKLQIKVRRLEAELREGDQRARDPLQLQFEQLQAERLEMKKHTKKQNEESSKMQKKISSSLELLSNIKEKLFWSQMEVQAKREQLAVVEATVARKRDLLTRTRQARNGLQRDNVRLKEHRGLLGNSVLLQDFEDTVDVSDQLEEQLEDLKCRRAEMVFSCGRWRK</sequence>
<evidence type="ECO:0000256" key="1">
    <source>
        <dbReference type="ARBA" id="ARBA00004138"/>
    </source>
</evidence>
<gene>
    <name evidence="7" type="ORF">EPR50_G00200410</name>
</gene>
<feature type="compositionally biased region" description="Acidic residues" evidence="5">
    <location>
        <begin position="108"/>
        <end position="125"/>
    </location>
</feature>
<dbReference type="AlphaFoldDB" id="A0A484C907"/>
<comment type="caution">
    <text evidence="7">The sequence shown here is derived from an EMBL/GenBank/DDBJ whole genome shotgun (WGS) entry which is preliminary data.</text>
</comment>
<keyword evidence="8" id="KW-1185">Reference proteome</keyword>
<dbReference type="STRING" id="8167.A0A484C907"/>
<evidence type="ECO:0000259" key="6">
    <source>
        <dbReference type="Pfam" id="PF13870"/>
    </source>
</evidence>
<dbReference type="Pfam" id="PF13870">
    <property type="entry name" value="CCDC113_CCDC96_CC"/>
    <property type="match status" value="1"/>
</dbReference>
<name>A0A484C907_PERFV</name>
<feature type="compositionally biased region" description="Basic and acidic residues" evidence="5">
    <location>
        <begin position="128"/>
        <end position="141"/>
    </location>
</feature>
<dbReference type="InterPro" id="IPR025254">
    <property type="entry name" value="CCDC113/CCDC96_CC"/>
</dbReference>
<dbReference type="GO" id="GO:0005930">
    <property type="term" value="C:axoneme"/>
    <property type="evidence" value="ECO:0007669"/>
    <property type="project" value="TreeGrafter"/>
</dbReference>
<proteinExistence type="predicted"/>
<evidence type="ECO:0000256" key="5">
    <source>
        <dbReference type="SAM" id="MobiDB-lite"/>
    </source>
</evidence>